<feature type="signal peptide" evidence="1">
    <location>
        <begin position="1"/>
        <end position="16"/>
    </location>
</feature>
<comment type="caution">
    <text evidence="2">The sequence shown here is derived from an EMBL/GenBank/DDBJ whole genome shotgun (WGS) entry which is preliminary data.</text>
</comment>
<sequence length="94" mass="10528">MPRFTRWFVFATVAAATSTNLAISHPDTTTPSADFSADQHVSRKLFVENGRRLLKNCIHSDIGRDYRVQVRTGLFPSPPSSQGYTRDALHTFTS</sequence>
<dbReference type="Proteomes" id="UP000486351">
    <property type="component" value="Unassembled WGS sequence"/>
</dbReference>
<organism evidence="2 3">
    <name type="scientific">Phytophthora fragariae</name>
    <dbReference type="NCBI Taxonomy" id="53985"/>
    <lineage>
        <taxon>Eukaryota</taxon>
        <taxon>Sar</taxon>
        <taxon>Stramenopiles</taxon>
        <taxon>Oomycota</taxon>
        <taxon>Peronosporomycetes</taxon>
        <taxon>Peronosporales</taxon>
        <taxon>Peronosporaceae</taxon>
        <taxon>Phytophthora</taxon>
    </lineage>
</organism>
<protein>
    <recommendedName>
        <fullName evidence="4">RxLR effector protein</fullName>
    </recommendedName>
</protein>
<name>A0A6G0QA43_9STRA</name>
<accession>A0A6G0QA43</accession>
<evidence type="ECO:0000256" key="1">
    <source>
        <dbReference type="SAM" id="SignalP"/>
    </source>
</evidence>
<evidence type="ECO:0008006" key="4">
    <source>
        <dbReference type="Google" id="ProtNLM"/>
    </source>
</evidence>
<evidence type="ECO:0000313" key="2">
    <source>
        <dbReference type="EMBL" id="KAE9276422.1"/>
    </source>
</evidence>
<dbReference type="AlphaFoldDB" id="A0A6G0QA43"/>
<reference evidence="2 3" key="1">
    <citation type="submission" date="2018-09" db="EMBL/GenBank/DDBJ databases">
        <title>Genomic investigation of the strawberry pathogen Phytophthora fragariae indicates pathogenicity is determined by transcriptional variation in three key races.</title>
        <authorList>
            <person name="Adams T.M."/>
            <person name="Armitage A.D."/>
            <person name="Sobczyk M.K."/>
            <person name="Bates H.J."/>
            <person name="Dunwell J.M."/>
            <person name="Nellist C.F."/>
            <person name="Harrison R.J."/>
        </authorList>
    </citation>
    <scope>NUCLEOTIDE SEQUENCE [LARGE SCALE GENOMIC DNA]</scope>
    <source>
        <strain evidence="2 3">NOV-77</strain>
    </source>
</reference>
<gene>
    <name evidence="2" type="ORF">PF008_g29095</name>
</gene>
<keyword evidence="1" id="KW-0732">Signal</keyword>
<dbReference type="EMBL" id="QXFY01004607">
    <property type="protein sequence ID" value="KAE9276422.1"/>
    <property type="molecule type" value="Genomic_DNA"/>
</dbReference>
<proteinExistence type="predicted"/>
<feature type="chain" id="PRO_5026065810" description="RxLR effector protein" evidence="1">
    <location>
        <begin position="17"/>
        <end position="94"/>
    </location>
</feature>
<evidence type="ECO:0000313" key="3">
    <source>
        <dbReference type="Proteomes" id="UP000486351"/>
    </source>
</evidence>